<comment type="caution">
    <text evidence="1">The sequence shown here is derived from an EMBL/GenBank/DDBJ whole genome shotgun (WGS) entry which is preliminary data.</text>
</comment>
<organism evidence="1 2">
    <name type="scientific">Kipferlia bialata</name>
    <dbReference type="NCBI Taxonomy" id="797122"/>
    <lineage>
        <taxon>Eukaryota</taxon>
        <taxon>Metamonada</taxon>
        <taxon>Carpediemonas-like organisms</taxon>
        <taxon>Kipferlia</taxon>
    </lineage>
</organism>
<dbReference type="AlphaFoldDB" id="A0A9K3D941"/>
<name>A0A9K3D941_9EUKA</name>
<feature type="non-terminal residue" evidence="1">
    <location>
        <position position="1"/>
    </location>
</feature>
<evidence type="ECO:0000313" key="2">
    <source>
        <dbReference type="Proteomes" id="UP000265618"/>
    </source>
</evidence>
<protein>
    <submittedName>
        <fullName evidence="1">Uncharacterized protein</fullName>
    </submittedName>
</protein>
<sequence>MADRSLAVTENNWHVYELYRSRQYDACMAYIDAHIERVGRTYYPIYVR</sequence>
<gene>
    <name evidence="1" type="ORF">KIPB_013836</name>
</gene>
<dbReference type="EMBL" id="BDIP01006792">
    <property type="protein sequence ID" value="GIQ90872.1"/>
    <property type="molecule type" value="Genomic_DNA"/>
</dbReference>
<dbReference type="Proteomes" id="UP000265618">
    <property type="component" value="Unassembled WGS sequence"/>
</dbReference>
<reference evidence="1 2" key="1">
    <citation type="journal article" date="2018" name="PLoS ONE">
        <title>The draft genome of Kipferlia bialata reveals reductive genome evolution in fornicate parasites.</title>
        <authorList>
            <person name="Tanifuji G."/>
            <person name="Takabayashi S."/>
            <person name="Kume K."/>
            <person name="Takagi M."/>
            <person name="Nakayama T."/>
            <person name="Kamikawa R."/>
            <person name="Inagaki Y."/>
            <person name="Hashimoto T."/>
        </authorList>
    </citation>
    <scope>NUCLEOTIDE SEQUENCE [LARGE SCALE GENOMIC DNA]</scope>
    <source>
        <strain evidence="1">NY0173</strain>
    </source>
</reference>
<proteinExistence type="predicted"/>
<accession>A0A9K3D941</accession>
<keyword evidence="2" id="KW-1185">Reference proteome</keyword>
<evidence type="ECO:0000313" key="1">
    <source>
        <dbReference type="EMBL" id="GIQ90872.1"/>
    </source>
</evidence>